<dbReference type="Proteomes" id="UP000292082">
    <property type="component" value="Unassembled WGS sequence"/>
</dbReference>
<sequence>MLVDLSSVTTEDLAWLLLGRLEQEAEGMTNETVEICHEVLTEAVSVLREEMNDRTPLLNLPVEILVRILEYVPDPIDCNASLEYNFRPFWQYEALDSSVLIPVTHTCRRLREVMLSTPLLWSTVVASSSLDEPIAQEFISDLILRSENVPLKVLLSPSKQFTKLVDSFYPKNAHRVQELHLTDVGHRHMKYLESLLSLESPLLRSYSFDGRAGSLSKWHTHALPIPMNAAASLRDLYINEVPLLPEIPLPNITHLALCNISLPGLHGKIEHVLRGCPNIVYLALSNDVRLDELDQDPAPLHLQHLRRLTLNTVDAYSLKFYLSLIPPTTHTIALQVLTYQPDIWTINHGPQVANCIQSPIKRLAFGGHRDWSTVDFTVSVTAVASSSVFHIVSYLAHSRKLVVREWLSHLLNLEVPSAFWAVREVWVTHGDERWTVHSESVARAIAGLPLLDTIVLSHRHSRTLMEPDLSLCPNVDDPLFNSPSLKNLRLIYYDSTGDSQLDDLKARRSRGVVRQSLAFYRMVVQLRTNAYRYFDRLVVQHEQTVEPTEEHIEVLREHFREVIVEVVDRRPSIPLPETCYETRLGPGGDFRKLVAGALW</sequence>
<dbReference type="AlphaFoldDB" id="A0A4Q9PE24"/>
<reference evidence="2 3" key="1">
    <citation type="submission" date="2019-01" db="EMBL/GenBank/DDBJ databases">
        <title>Draft genome sequences of three monokaryotic isolates of the white-rot basidiomycete fungus Dichomitus squalens.</title>
        <authorList>
            <consortium name="DOE Joint Genome Institute"/>
            <person name="Lopez S.C."/>
            <person name="Andreopoulos B."/>
            <person name="Pangilinan J."/>
            <person name="Lipzen A."/>
            <person name="Riley R."/>
            <person name="Ahrendt S."/>
            <person name="Ng V."/>
            <person name="Barry K."/>
            <person name="Daum C."/>
            <person name="Grigoriev I.V."/>
            <person name="Hilden K.S."/>
            <person name="Makela M.R."/>
            <person name="de Vries R.P."/>
        </authorList>
    </citation>
    <scope>NUCLEOTIDE SEQUENCE [LARGE SCALE GENOMIC DNA]</scope>
    <source>
        <strain evidence="2 3">CBS 464.89</strain>
    </source>
</reference>
<evidence type="ECO:0000313" key="2">
    <source>
        <dbReference type="EMBL" id="TBU51312.1"/>
    </source>
</evidence>
<keyword evidence="3" id="KW-1185">Reference proteome</keyword>
<dbReference type="EMBL" id="ML145341">
    <property type="protein sequence ID" value="TBU51312.1"/>
    <property type="molecule type" value="Genomic_DNA"/>
</dbReference>
<dbReference type="Pfam" id="PF12937">
    <property type="entry name" value="F-box-like"/>
    <property type="match status" value="1"/>
</dbReference>
<dbReference type="InterPro" id="IPR001810">
    <property type="entry name" value="F-box_dom"/>
</dbReference>
<accession>A0A4Q9PE24</accession>
<organism evidence="2 3">
    <name type="scientific">Dichomitus squalens</name>
    <dbReference type="NCBI Taxonomy" id="114155"/>
    <lineage>
        <taxon>Eukaryota</taxon>
        <taxon>Fungi</taxon>
        <taxon>Dikarya</taxon>
        <taxon>Basidiomycota</taxon>
        <taxon>Agaricomycotina</taxon>
        <taxon>Agaricomycetes</taxon>
        <taxon>Polyporales</taxon>
        <taxon>Polyporaceae</taxon>
        <taxon>Dichomitus</taxon>
    </lineage>
</organism>
<feature type="domain" description="F-box" evidence="1">
    <location>
        <begin position="58"/>
        <end position="125"/>
    </location>
</feature>
<proteinExistence type="predicted"/>
<gene>
    <name evidence="2" type="ORF">BD310DRAFT_361370</name>
</gene>
<evidence type="ECO:0000313" key="3">
    <source>
        <dbReference type="Proteomes" id="UP000292082"/>
    </source>
</evidence>
<protein>
    <recommendedName>
        <fullName evidence="1">F-box domain-containing protein</fullName>
    </recommendedName>
</protein>
<dbReference type="SUPFAM" id="SSF52058">
    <property type="entry name" value="L domain-like"/>
    <property type="match status" value="1"/>
</dbReference>
<evidence type="ECO:0000259" key="1">
    <source>
        <dbReference type="Pfam" id="PF12937"/>
    </source>
</evidence>
<name>A0A4Q9PE24_9APHY</name>